<dbReference type="InterPro" id="IPR001005">
    <property type="entry name" value="SANT/Myb"/>
</dbReference>
<dbReference type="FunCoup" id="A0A1Q3D6J9">
    <property type="interactions" value="63"/>
</dbReference>
<dbReference type="InterPro" id="IPR006447">
    <property type="entry name" value="Myb_dom_plants"/>
</dbReference>
<reference evidence="7" key="1">
    <citation type="submission" date="2016-04" db="EMBL/GenBank/DDBJ databases">
        <title>Cephalotus genome sequencing.</title>
        <authorList>
            <person name="Fukushima K."/>
            <person name="Hasebe M."/>
            <person name="Fang X."/>
        </authorList>
    </citation>
    <scope>NUCLEOTIDE SEQUENCE [LARGE SCALE GENOMIC DNA]</scope>
    <source>
        <strain evidence="7">cv. St1</strain>
    </source>
</reference>
<evidence type="ECO:0000259" key="5">
    <source>
        <dbReference type="Pfam" id="PF00249"/>
    </source>
</evidence>
<dbReference type="Pfam" id="PF00249">
    <property type="entry name" value="Myb_DNA-binding"/>
    <property type="match status" value="1"/>
</dbReference>
<keyword evidence="7" id="KW-1185">Reference proteome</keyword>
<protein>
    <submittedName>
        <fullName evidence="6">Myb_DNA-binding domain-containing protein</fullName>
    </submittedName>
</protein>
<keyword evidence="6" id="KW-0238">DNA-binding</keyword>
<keyword evidence="2" id="KW-0805">Transcription regulation</keyword>
<dbReference type="SUPFAM" id="SSF46689">
    <property type="entry name" value="Homeodomain-like"/>
    <property type="match status" value="1"/>
</dbReference>
<keyword evidence="4" id="KW-0539">Nucleus</keyword>
<dbReference type="PANTHER" id="PTHR31314">
    <property type="entry name" value="MYB FAMILY TRANSCRIPTION FACTOR PHL7-LIKE"/>
    <property type="match status" value="1"/>
</dbReference>
<evidence type="ECO:0000313" key="6">
    <source>
        <dbReference type="EMBL" id="GAV88107.1"/>
    </source>
</evidence>
<dbReference type="GO" id="GO:0005634">
    <property type="term" value="C:nucleus"/>
    <property type="evidence" value="ECO:0007669"/>
    <property type="project" value="UniProtKB-SubCell"/>
</dbReference>
<evidence type="ECO:0000256" key="3">
    <source>
        <dbReference type="ARBA" id="ARBA00023163"/>
    </source>
</evidence>
<accession>A0A1Q3D6J9</accession>
<proteinExistence type="predicted"/>
<name>A0A1Q3D6J9_CEPFO</name>
<evidence type="ECO:0000256" key="4">
    <source>
        <dbReference type="ARBA" id="ARBA00023242"/>
    </source>
</evidence>
<feature type="domain" description="Myb-like" evidence="5">
    <location>
        <begin position="19"/>
        <end position="70"/>
    </location>
</feature>
<dbReference type="GO" id="GO:0003677">
    <property type="term" value="F:DNA binding"/>
    <property type="evidence" value="ECO:0007669"/>
    <property type="project" value="UniProtKB-KW"/>
</dbReference>
<dbReference type="PANTHER" id="PTHR31314:SF113">
    <property type="entry name" value="MYB FAMILY TRANSCRIPTION FACTOR MPH1"/>
    <property type="match status" value="1"/>
</dbReference>
<evidence type="ECO:0000313" key="7">
    <source>
        <dbReference type="Proteomes" id="UP000187406"/>
    </source>
</evidence>
<dbReference type="FunFam" id="1.10.10.60:FF:000002">
    <property type="entry name" value="Myb family transcription factor"/>
    <property type="match status" value="1"/>
</dbReference>
<sequence>MNISHRTGIRQYNKSEAPRLRWTPELHQHFVEAVETLGGKYKATPKRILQMMSVKGLEISHVKSHLQMYRSMEDRNINDIFVPMKHLRVKRDKCIGHDAFCTCSPQRPKRTYFKERLPERWDSKHDYFYDESKQRLQNQKETSRDEHKDIHVKLLGGRVQEEIIHEQSGSCELSLYFVPSLKMQREEEREEHLTSSSTETSLHISDFHSFEDEDENHINLDLTI</sequence>
<dbReference type="OrthoDB" id="551907at2759"/>
<dbReference type="EMBL" id="BDDD01004679">
    <property type="protein sequence ID" value="GAV88107.1"/>
    <property type="molecule type" value="Genomic_DNA"/>
</dbReference>
<dbReference type="InParanoid" id="A0A1Q3D6J9"/>
<dbReference type="Proteomes" id="UP000187406">
    <property type="component" value="Unassembled WGS sequence"/>
</dbReference>
<keyword evidence="3" id="KW-0804">Transcription</keyword>
<gene>
    <name evidence="6" type="ORF">CFOL_v3_31530</name>
</gene>
<dbReference type="GO" id="GO:0003700">
    <property type="term" value="F:DNA-binding transcription factor activity"/>
    <property type="evidence" value="ECO:0007669"/>
    <property type="project" value="InterPro"/>
</dbReference>
<dbReference type="InterPro" id="IPR046955">
    <property type="entry name" value="PHR1-like"/>
</dbReference>
<evidence type="ECO:0000256" key="2">
    <source>
        <dbReference type="ARBA" id="ARBA00023015"/>
    </source>
</evidence>
<dbReference type="Gene3D" id="1.10.10.60">
    <property type="entry name" value="Homeodomain-like"/>
    <property type="match status" value="1"/>
</dbReference>
<organism evidence="6 7">
    <name type="scientific">Cephalotus follicularis</name>
    <name type="common">Albany pitcher plant</name>
    <dbReference type="NCBI Taxonomy" id="3775"/>
    <lineage>
        <taxon>Eukaryota</taxon>
        <taxon>Viridiplantae</taxon>
        <taxon>Streptophyta</taxon>
        <taxon>Embryophyta</taxon>
        <taxon>Tracheophyta</taxon>
        <taxon>Spermatophyta</taxon>
        <taxon>Magnoliopsida</taxon>
        <taxon>eudicotyledons</taxon>
        <taxon>Gunneridae</taxon>
        <taxon>Pentapetalae</taxon>
        <taxon>rosids</taxon>
        <taxon>fabids</taxon>
        <taxon>Oxalidales</taxon>
        <taxon>Cephalotaceae</taxon>
        <taxon>Cephalotus</taxon>
    </lineage>
</organism>
<comment type="subcellular location">
    <subcellularLocation>
        <location evidence="1">Nucleus</location>
    </subcellularLocation>
</comment>
<dbReference type="AlphaFoldDB" id="A0A1Q3D6J9"/>
<comment type="caution">
    <text evidence="6">The sequence shown here is derived from an EMBL/GenBank/DDBJ whole genome shotgun (WGS) entry which is preliminary data.</text>
</comment>
<dbReference type="NCBIfam" id="TIGR01557">
    <property type="entry name" value="myb_SHAQKYF"/>
    <property type="match status" value="1"/>
</dbReference>
<dbReference type="InterPro" id="IPR009057">
    <property type="entry name" value="Homeodomain-like_sf"/>
</dbReference>
<evidence type="ECO:0000256" key="1">
    <source>
        <dbReference type="ARBA" id="ARBA00004123"/>
    </source>
</evidence>